<evidence type="ECO:0000256" key="3">
    <source>
        <dbReference type="ARBA" id="ARBA00023163"/>
    </source>
</evidence>
<dbReference type="PROSITE" id="PS00041">
    <property type="entry name" value="HTH_ARAC_FAMILY_1"/>
    <property type="match status" value="1"/>
</dbReference>
<organism evidence="6 8">
    <name type="scientific">Brachybacterium saurashtrense</name>
    <dbReference type="NCBI Taxonomy" id="556288"/>
    <lineage>
        <taxon>Bacteria</taxon>
        <taxon>Bacillati</taxon>
        <taxon>Actinomycetota</taxon>
        <taxon>Actinomycetes</taxon>
        <taxon>Micrococcales</taxon>
        <taxon>Dermabacteraceae</taxon>
        <taxon>Brachybacterium</taxon>
    </lineage>
</organism>
<evidence type="ECO:0000313" key="8">
    <source>
        <dbReference type="Proteomes" id="UP000282185"/>
    </source>
</evidence>
<keyword evidence="3" id="KW-0804">Transcription</keyword>
<dbReference type="SUPFAM" id="SSF46689">
    <property type="entry name" value="Homeodomain-like"/>
    <property type="match status" value="2"/>
</dbReference>
<keyword evidence="2" id="KW-0238">DNA-binding</keyword>
<evidence type="ECO:0000259" key="4">
    <source>
        <dbReference type="PROSITE" id="PS01124"/>
    </source>
</evidence>
<dbReference type="InterPro" id="IPR018062">
    <property type="entry name" value="HTH_AraC-typ_CS"/>
</dbReference>
<sequence>MKIAVHAFAGISLFHLAAPLLVFGEVARQGLGEGWEPVVWSESGAAIRTAEGQRIEVPAGPEAVRDVEIAVFPSWHADLSAPGDELLEVVRDAHERGAMVVGLCLGAFPVVASGVLGERAAVTHWAAADALAARHPGVPVDASALYIDHGDVLTSAGTASGLDACLHIVRDRLGAAAATQIARHIVIAPHREGGQAQYIRQPLPPVPEEDALSATSRWALEHLDRPLGVDDLAAHARMSPRHFARRFHAATGATPAAWLRARRLDAARTLLEQSELSIAEVARAVGFASPVTFRQRFTAAYATTPTSYRKRFAQGAGGTQAGVI</sequence>
<evidence type="ECO:0000313" key="7">
    <source>
        <dbReference type="Proteomes" id="UP000254236"/>
    </source>
</evidence>
<keyword evidence="1" id="KW-0805">Transcription regulation</keyword>
<dbReference type="InterPro" id="IPR018060">
    <property type="entry name" value="HTH_AraC"/>
</dbReference>
<dbReference type="InterPro" id="IPR009057">
    <property type="entry name" value="Homeodomain-like_sf"/>
</dbReference>
<dbReference type="Proteomes" id="UP000282185">
    <property type="component" value="Unassembled WGS sequence"/>
</dbReference>
<dbReference type="GO" id="GO:0003700">
    <property type="term" value="F:DNA-binding transcription factor activity"/>
    <property type="evidence" value="ECO:0007669"/>
    <property type="project" value="InterPro"/>
</dbReference>
<dbReference type="EMBL" id="CP031356">
    <property type="protein sequence ID" value="AXK44858.1"/>
    <property type="molecule type" value="Genomic_DNA"/>
</dbReference>
<dbReference type="PANTHER" id="PTHR43130">
    <property type="entry name" value="ARAC-FAMILY TRANSCRIPTIONAL REGULATOR"/>
    <property type="match status" value="1"/>
</dbReference>
<dbReference type="InterPro" id="IPR029062">
    <property type="entry name" value="Class_I_gatase-like"/>
</dbReference>
<dbReference type="AlphaFoldDB" id="A0A345YLQ6"/>
<name>A0A345YLQ6_9MICO</name>
<proteinExistence type="predicted"/>
<dbReference type="RefSeq" id="WP_115412611.1">
    <property type="nucleotide sequence ID" value="NZ_CP031356.1"/>
</dbReference>
<dbReference type="OrthoDB" id="3194870at2"/>
<dbReference type="EMBL" id="QSWH01000016">
    <property type="protein sequence ID" value="RRR20733.1"/>
    <property type="molecule type" value="Genomic_DNA"/>
</dbReference>
<dbReference type="Gene3D" id="3.40.50.880">
    <property type="match status" value="1"/>
</dbReference>
<dbReference type="InterPro" id="IPR052158">
    <property type="entry name" value="INH-QAR"/>
</dbReference>
<dbReference type="PANTHER" id="PTHR43130:SF3">
    <property type="entry name" value="HTH-TYPE TRANSCRIPTIONAL REGULATOR RV1931C"/>
    <property type="match status" value="1"/>
</dbReference>
<evidence type="ECO:0000256" key="2">
    <source>
        <dbReference type="ARBA" id="ARBA00023125"/>
    </source>
</evidence>
<dbReference type="Gene3D" id="1.10.10.60">
    <property type="entry name" value="Homeodomain-like"/>
    <property type="match status" value="1"/>
</dbReference>
<accession>A0A345YLQ6</accession>
<dbReference type="SUPFAM" id="SSF52317">
    <property type="entry name" value="Class I glutamine amidotransferase-like"/>
    <property type="match status" value="1"/>
</dbReference>
<dbReference type="SMART" id="SM00342">
    <property type="entry name" value="HTH_ARAC"/>
    <property type="match status" value="1"/>
</dbReference>
<reference evidence="6 8" key="2">
    <citation type="submission" date="2018-08" db="EMBL/GenBank/DDBJ databases">
        <title>Brachybacterium saurashtrense DSM 23186.</title>
        <authorList>
            <person name="Li Y."/>
        </authorList>
    </citation>
    <scope>NUCLEOTIDE SEQUENCE [LARGE SCALE GENOMIC DNA]</scope>
    <source>
        <strain evidence="6 8">DSM 23186</strain>
    </source>
</reference>
<dbReference type="KEGG" id="bsau:DWV08_03930"/>
<gene>
    <name evidence="5" type="ORF">DWV08_03930</name>
    <name evidence="6" type="ORF">DXU92_17140</name>
</gene>
<reference evidence="5 7" key="1">
    <citation type="submission" date="2018-07" db="EMBL/GenBank/DDBJ databases">
        <title>Brachybacterium saurashtrense DSM 23186 genome sequence.</title>
        <authorList>
            <person name="Guo L."/>
        </authorList>
    </citation>
    <scope>NUCLEOTIDE SEQUENCE [LARGE SCALE GENOMIC DNA]</scope>
    <source>
        <strain evidence="5 7">DSM 23186</strain>
    </source>
</reference>
<dbReference type="GO" id="GO:0043565">
    <property type="term" value="F:sequence-specific DNA binding"/>
    <property type="evidence" value="ECO:0007669"/>
    <property type="project" value="InterPro"/>
</dbReference>
<evidence type="ECO:0000313" key="5">
    <source>
        <dbReference type="EMBL" id="AXK44858.1"/>
    </source>
</evidence>
<dbReference type="Pfam" id="PF01965">
    <property type="entry name" value="DJ-1_PfpI"/>
    <property type="match status" value="1"/>
</dbReference>
<evidence type="ECO:0000313" key="6">
    <source>
        <dbReference type="EMBL" id="RRR20733.1"/>
    </source>
</evidence>
<dbReference type="PROSITE" id="PS01124">
    <property type="entry name" value="HTH_ARAC_FAMILY_2"/>
    <property type="match status" value="1"/>
</dbReference>
<dbReference type="InterPro" id="IPR002818">
    <property type="entry name" value="DJ-1/PfpI"/>
</dbReference>
<keyword evidence="7" id="KW-1185">Reference proteome</keyword>
<dbReference type="Pfam" id="PF12833">
    <property type="entry name" value="HTH_18"/>
    <property type="match status" value="1"/>
</dbReference>
<feature type="domain" description="HTH araC/xylS-type" evidence="4">
    <location>
        <begin position="213"/>
        <end position="311"/>
    </location>
</feature>
<protein>
    <submittedName>
        <fullName evidence="6">Helix-turn-helix domain-containing protein</fullName>
    </submittedName>
</protein>
<dbReference type="Proteomes" id="UP000254236">
    <property type="component" value="Chromosome"/>
</dbReference>
<evidence type="ECO:0000256" key="1">
    <source>
        <dbReference type="ARBA" id="ARBA00023015"/>
    </source>
</evidence>